<protein>
    <recommendedName>
        <fullName evidence="6">Zn(2)-C6 fungal-type domain-containing protein</fullName>
    </recommendedName>
</protein>
<feature type="domain" description="Zn(2)-C6 fungal-type" evidence="6">
    <location>
        <begin position="51"/>
        <end position="80"/>
    </location>
</feature>
<dbReference type="Gene3D" id="4.10.240.10">
    <property type="entry name" value="Zn(2)-C6 fungal-type DNA-binding domain"/>
    <property type="match status" value="1"/>
</dbReference>
<dbReference type="InterPro" id="IPR050675">
    <property type="entry name" value="OAF3"/>
</dbReference>
<evidence type="ECO:0000256" key="3">
    <source>
        <dbReference type="ARBA" id="ARBA00023163"/>
    </source>
</evidence>
<dbReference type="Pfam" id="PF11951">
    <property type="entry name" value="Fungal_trans_2"/>
    <property type="match status" value="1"/>
</dbReference>
<feature type="region of interest" description="Disordered" evidence="5">
    <location>
        <begin position="102"/>
        <end position="248"/>
    </location>
</feature>
<feature type="compositionally biased region" description="Polar residues" evidence="5">
    <location>
        <begin position="224"/>
        <end position="238"/>
    </location>
</feature>
<dbReference type="Proteomes" id="UP000053958">
    <property type="component" value="Unassembled WGS sequence"/>
</dbReference>
<feature type="region of interest" description="Disordered" evidence="5">
    <location>
        <begin position="1"/>
        <end position="50"/>
    </location>
</feature>
<sequence length="845" mass="92640">MARQAVSSGVMPSNRPADGAPAPPADPAYPASTAAPRKRRKRTAGSGAAEDCFTCASRGTKCDRRRPYCTQCLDLGKDCSGYKTTLTWGVGVASRGKLRGLSLPVSGGQAVAPQKPRKQSTSGNEAKPQQSRSKQESSADSSETVSATQKTETQSPPSDPMTNPPVLDGLPPQPPFSQPGLVISDPFPNQLSSDGGGVCVPDYQQGISSTSGDLSAQPWVPALDTSTGYQQQTGSLSIEPNPAPVLAEWPPAVTGKRRAADEEEDDDVVEQVYSESSVYSNQSPVSTYSQSSWSFLQSPFAISLPDLLLEQSVGRTPRIRFLISYFVEVIAPVIVAFDSPTNPYRTRILRLAQQSETLQHAIAALAASNLRQRREAKIMSTERTEPARMSSIAHRALTDTSFQDRYGIRDPQDPTREELYHKSMAIKSLNAQLADPVQRHQDSVLATLLILCLFHICETGVAQFQTQFAGVRKLLAMRRRGRGIQSEEARWCTRMFTWFDAFTATINNREGQLQGAYLDMACLSDEEWAMENLAGCDGRLFKIIARLGRLNMLSQRRPVDSSAGNNVFAATPIVPPSLSHYTTMNTPPPSAVPVDGAADPFAPWPPGCHHPSDQSDRAEFWAEWHSVRQQLESWRLDTTAFAGGYDASWSPNSCASSATFSPPLSPTSAYFVAPSNFVDLSNISESFRYSALLYTERLAFPDIPSSHPRIQSLVLTALHYISAVHSDVYLLWPLFVTGAECVYDEHREQIRRRCKDIQKDSGFFNNISCLELLEKIWAKNPSIKAGDDLSTSNFGGLSSSPVSNVRESSEWQAPNSTKLCLRPSSGFKWRSIIENEGLDGEYMVV</sequence>
<dbReference type="PANTHER" id="PTHR31069">
    <property type="entry name" value="OLEATE-ACTIVATED TRANSCRIPTION FACTOR 1-RELATED"/>
    <property type="match status" value="1"/>
</dbReference>
<evidence type="ECO:0000256" key="5">
    <source>
        <dbReference type="SAM" id="MobiDB-lite"/>
    </source>
</evidence>
<keyword evidence="8" id="KW-1185">Reference proteome</keyword>
<dbReference type="GO" id="GO:0000981">
    <property type="term" value="F:DNA-binding transcription factor activity, RNA polymerase II-specific"/>
    <property type="evidence" value="ECO:0007669"/>
    <property type="project" value="InterPro"/>
</dbReference>
<keyword evidence="1" id="KW-0805">Transcription regulation</keyword>
<reference evidence="7 8" key="1">
    <citation type="submission" date="2015-04" db="EMBL/GenBank/DDBJ databases">
        <authorList>
            <person name="Heijne W.H."/>
            <person name="Fedorova N.D."/>
            <person name="Nierman W.C."/>
            <person name="Vollebregt A.W."/>
            <person name="Zhao Z."/>
            <person name="Wu L."/>
            <person name="Kumar M."/>
            <person name="Stam H."/>
            <person name="van den Berg M.A."/>
            <person name="Pel H.J."/>
        </authorList>
    </citation>
    <scope>NUCLEOTIDE SEQUENCE [LARGE SCALE GENOMIC DNA]</scope>
    <source>
        <strain evidence="7 8">CBS 393.64</strain>
    </source>
</reference>
<evidence type="ECO:0000256" key="1">
    <source>
        <dbReference type="ARBA" id="ARBA00023015"/>
    </source>
</evidence>
<accession>A0A0F4YT02</accession>
<dbReference type="InterPro" id="IPR036864">
    <property type="entry name" value="Zn2-C6_fun-type_DNA-bd_sf"/>
</dbReference>
<proteinExistence type="predicted"/>
<dbReference type="AlphaFoldDB" id="A0A0F4YT02"/>
<keyword evidence="2" id="KW-0238">DNA-binding</keyword>
<evidence type="ECO:0000259" key="6">
    <source>
        <dbReference type="PROSITE" id="PS50048"/>
    </source>
</evidence>
<dbReference type="PANTHER" id="PTHR31069:SF28">
    <property type="entry name" value="ZN(II)2CYS6 TRANSCRIPTION FACTOR (EUROFUNG)"/>
    <property type="match status" value="1"/>
</dbReference>
<dbReference type="GeneID" id="25317563"/>
<organism evidence="7 8">
    <name type="scientific">Rasamsonia emersonii (strain ATCC 16479 / CBS 393.64 / IMI 116815)</name>
    <dbReference type="NCBI Taxonomy" id="1408163"/>
    <lineage>
        <taxon>Eukaryota</taxon>
        <taxon>Fungi</taxon>
        <taxon>Dikarya</taxon>
        <taxon>Ascomycota</taxon>
        <taxon>Pezizomycotina</taxon>
        <taxon>Eurotiomycetes</taxon>
        <taxon>Eurotiomycetidae</taxon>
        <taxon>Eurotiales</taxon>
        <taxon>Trichocomaceae</taxon>
        <taxon>Rasamsonia</taxon>
    </lineage>
</organism>
<comment type="caution">
    <text evidence="7">The sequence shown here is derived from an EMBL/GenBank/DDBJ whole genome shotgun (WGS) entry which is preliminary data.</text>
</comment>
<dbReference type="GO" id="GO:0003677">
    <property type="term" value="F:DNA binding"/>
    <property type="evidence" value="ECO:0007669"/>
    <property type="project" value="UniProtKB-KW"/>
</dbReference>
<dbReference type="EMBL" id="LASV01000233">
    <property type="protein sequence ID" value="KKA20753.1"/>
    <property type="molecule type" value="Genomic_DNA"/>
</dbReference>
<feature type="compositionally biased region" description="Polar residues" evidence="5">
    <location>
        <begin position="205"/>
        <end position="214"/>
    </location>
</feature>
<keyword evidence="4" id="KW-0539">Nucleus</keyword>
<dbReference type="RefSeq" id="XP_013327365.1">
    <property type="nucleotide sequence ID" value="XM_013471911.1"/>
</dbReference>
<dbReference type="GO" id="GO:0008270">
    <property type="term" value="F:zinc ion binding"/>
    <property type="evidence" value="ECO:0007669"/>
    <property type="project" value="InterPro"/>
</dbReference>
<keyword evidence="3" id="KW-0804">Transcription</keyword>
<dbReference type="InterPro" id="IPR001138">
    <property type="entry name" value="Zn2Cys6_DnaBD"/>
</dbReference>
<dbReference type="SUPFAM" id="SSF57701">
    <property type="entry name" value="Zn2/Cys6 DNA-binding domain"/>
    <property type="match status" value="1"/>
</dbReference>
<evidence type="ECO:0000313" key="8">
    <source>
        <dbReference type="Proteomes" id="UP000053958"/>
    </source>
</evidence>
<name>A0A0F4YT02_RASE3</name>
<dbReference type="OrthoDB" id="3431704at2759"/>
<dbReference type="Pfam" id="PF00172">
    <property type="entry name" value="Zn_clus"/>
    <property type="match status" value="1"/>
</dbReference>
<feature type="compositionally biased region" description="Polar residues" evidence="5">
    <location>
        <begin position="1"/>
        <end position="11"/>
    </location>
</feature>
<feature type="compositionally biased region" description="Polar residues" evidence="5">
    <location>
        <begin position="119"/>
        <end position="156"/>
    </location>
</feature>
<dbReference type="PROSITE" id="PS50048">
    <property type="entry name" value="ZN2_CY6_FUNGAL_2"/>
    <property type="match status" value="1"/>
</dbReference>
<dbReference type="InterPro" id="IPR021858">
    <property type="entry name" value="Fun_TF"/>
</dbReference>
<gene>
    <name evidence="7" type="ORF">T310_5218</name>
</gene>
<evidence type="ECO:0000313" key="7">
    <source>
        <dbReference type="EMBL" id="KKA20753.1"/>
    </source>
</evidence>
<evidence type="ECO:0000256" key="4">
    <source>
        <dbReference type="ARBA" id="ARBA00023242"/>
    </source>
</evidence>
<evidence type="ECO:0000256" key="2">
    <source>
        <dbReference type="ARBA" id="ARBA00023125"/>
    </source>
</evidence>